<evidence type="ECO:0000256" key="2">
    <source>
        <dbReference type="ARBA" id="ARBA00022692"/>
    </source>
</evidence>
<dbReference type="PANTHER" id="PTHR43077:SF5">
    <property type="entry name" value="PHAGE INFECTION PROTEIN"/>
    <property type="match status" value="1"/>
</dbReference>
<dbReference type="Gene3D" id="1.10.287.1490">
    <property type="match status" value="1"/>
</dbReference>
<keyword evidence="7" id="KW-1185">Reference proteome</keyword>
<dbReference type="InterPro" id="IPR023908">
    <property type="entry name" value="xxxLxxG_rpt"/>
</dbReference>
<dbReference type="PANTHER" id="PTHR43077">
    <property type="entry name" value="TRANSPORT PERMEASE YVFS-RELATED"/>
    <property type="match status" value="1"/>
</dbReference>
<reference evidence="6 7" key="1">
    <citation type="journal article" date="2015" name="Genome Announc.">
        <title>Expanding the biotechnology potential of lactobacilli through comparative genomics of 213 strains and associated genera.</title>
        <authorList>
            <person name="Sun Z."/>
            <person name="Harris H.M."/>
            <person name="McCann A."/>
            <person name="Guo C."/>
            <person name="Argimon S."/>
            <person name="Zhang W."/>
            <person name="Yang X."/>
            <person name="Jeffery I.B."/>
            <person name="Cooney J.C."/>
            <person name="Kagawa T.F."/>
            <person name="Liu W."/>
            <person name="Song Y."/>
            <person name="Salvetti E."/>
            <person name="Wrobel A."/>
            <person name="Rasinkangas P."/>
            <person name="Parkhill J."/>
            <person name="Rea M.C."/>
            <person name="O'Sullivan O."/>
            <person name="Ritari J."/>
            <person name="Douillard F.P."/>
            <person name="Paul Ross R."/>
            <person name="Yang R."/>
            <person name="Briner A.E."/>
            <person name="Felis G.E."/>
            <person name="de Vos W.M."/>
            <person name="Barrangou R."/>
            <person name="Klaenhammer T.R."/>
            <person name="Caufield P.W."/>
            <person name="Cui Y."/>
            <person name="Zhang H."/>
            <person name="O'Toole P.W."/>
        </authorList>
    </citation>
    <scope>NUCLEOTIDE SEQUENCE [LARGE SCALE GENOMIC DNA]</scope>
    <source>
        <strain evidence="6 7">JCM 15530</strain>
    </source>
</reference>
<dbReference type="EMBL" id="AZCX01000003">
    <property type="protein sequence ID" value="KRK48498.1"/>
    <property type="molecule type" value="Genomic_DNA"/>
</dbReference>
<feature type="transmembrane region" description="Helical" evidence="5">
    <location>
        <begin position="688"/>
        <end position="708"/>
    </location>
</feature>
<feature type="transmembrane region" description="Helical" evidence="5">
    <location>
        <begin position="767"/>
        <end position="789"/>
    </location>
</feature>
<comment type="caution">
    <text evidence="6">The sequence shown here is derived from an EMBL/GenBank/DDBJ whole genome shotgun (WGS) entry which is preliminary data.</text>
</comment>
<keyword evidence="4 5" id="KW-0472">Membrane</keyword>
<evidence type="ECO:0000313" key="6">
    <source>
        <dbReference type="EMBL" id="KRK48498.1"/>
    </source>
</evidence>
<sequence>MLKAELGYFKDHKLLIVVILAIALIPTIYAVTFLSSMWDPYGRTDQLPIAVVNDDHSASMSGKTLHVGDDLTKQLKDSNGFDFQFVSDHQAQQGLDSGKYYAIYKIPANFSKNATTLLTDHPQQMKLNLVTSSGKSFIAGKMSASGAASVQTRLNGQIASTYTKVLVSGLTQVEGGVKQAATGSKKLSSGAHQVNNGSQKLATNLNKLANSTLKLQSGSKTLQTGLGQYVQGVVQASSGSQQLSSGLKTVNQKLPALQTGISTLQSGSQSLTNGLKKTQPAITSLQSGANQLNTGIASLQAGSQTIATKSATFSKELQAFANQLTATSQQSGENATKLKNLQSLVGATQKAIASVSSATTTQSVNTALAAKAKALNLTAAQTQSLQAAADQEITTSQKAQMAELTPLLNQLSTALTNLSHSAATSSNSQMTGALNQLTAGASQLASANQKLAANTTRLHVGSQQLNSGLSATHSATSQLTAGANQLSSGLTSAAPQVQALTSGIGQLNSGAATLNQGLGTLSQKGGSLIAGNAQVTSGLQQAGAGTNQLATGANTLADGSHTLSSGVNTLSTKLATSAAKLPRLAFNNEQSKDFASPVDLAQTEKDQVPNNGTGMAPYMIGVSLYVCALSLNLMFDAYTPRKHPKNGFFWWLSKSTIMNGVAALAATIVLVSLHAVDGFNPVHPWATWGLTVLGAITFMSIVTWLNLILGKVGTFLAMILLVLQLGGSAGTYPIQLSNGFFEAIHPYLPLSYIVDGLRETIMIGSSAWNAIFVLLVIFIIFSLLQILHYTRLFLRMRRMDIPKEAAV</sequence>
<name>A0A0R1HYC2_9LACO</name>
<dbReference type="PATRIC" id="fig|1302272.5.peg.1622"/>
<dbReference type="RefSeq" id="WP_056942314.1">
    <property type="nucleotide sequence ID" value="NZ_AZCX01000003.1"/>
</dbReference>
<feature type="transmembrane region" description="Helical" evidence="5">
    <location>
        <begin position="715"/>
        <end position="734"/>
    </location>
</feature>
<evidence type="ECO:0000313" key="7">
    <source>
        <dbReference type="Proteomes" id="UP000050911"/>
    </source>
</evidence>
<comment type="subcellular location">
    <subcellularLocation>
        <location evidence="1">Membrane</location>
        <topology evidence="1">Multi-pass membrane protein</topology>
    </subcellularLocation>
</comment>
<organism evidence="6 7">
    <name type="scientific">Secundilactobacillus kimchicus JCM 15530</name>
    <dbReference type="NCBI Taxonomy" id="1302272"/>
    <lineage>
        <taxon>Bacteria</taxon>
        <taxon>Bacillati</taxon>
        <taxon>Bacillota</taxon>
        <taxon>Bacilli</taxon>
        <taxon>Lactobacillales</taxon>
        <taxon>Lactobacillaceae</taxon>
        <taxon>Secundilactobacillus</taxon>
    </lineage>
</organism>
<dbReference type="InterPro" id="IPR017500">
    <property type="entry name" value="Phage_infect_YhgE_N"/>
</dbReference>
<dbReference type="InterPro" id="IPR051328">
    <property type="entry name" value="T7SS_ABC-Transporter"/>
</dbReference>
<gene>
    <name evidence="6" type="ORF">FC96_GL001606</name>
</gene>
<dbReference type="GO" id="GO:0140359">
    <property type="term" value="F:ABC-type transporter activity"/>
    <property type="evidence" value="ECO:0007669"/>
    <property type="project" value="InterPro"/>
</dbReference>
<feature type="transmembrane region" description="Helical" evidence="5">
    <location>
        <begin position="656"/>
        <end position="676"/>
    </location>
</feature>
<dbReference type="OrthoDB" id="9811483at2"/>
<dbReference type="NCBIfam" id="TIGR03061">
    <property type="entry name" value="pip_yhgE_Nterm"/>
    <property type="match status" value="1"/>
</dbReference>
<dbReference type="InterPro" id="IPR017501">
    <property type="entry name" value="Phage_infect_YhgE_C"/>
</dbReference>
<proteinExistence type="predicted"/>
<evidence type="ECO:0000256" key="5">
    <source>
        <dbReference type="SAM" id="Phobius"/>
    </source>
</evidence>
<evidence type="ECO:0000256" key="1">
    <source>
        <dbReference type="ARBA" id="ARBA00004141"/>
    </source>
</evidence>
<keyword evidence="2 5" id="KW-0812">Transmembrane</keyword>
<keyword evidence="3 5" id="KW-1133">Transmembrane helix</keyword>
<evidence type="ECO:0000256" key="3">
    <source>
        <dbReference type="ARBA" id="ARBA00022989"/>
    </source>
</evidence>
<accession>A0A0R1HYC2</accession>
<dbReference type="Proteomes" id="UP000050911">
    <property type="component" value="Unassembled WGS sequence"/>
</dbReference>
<dbReference type="AlphaFoldDB" id="A0A0R1HYC2"/>
<dbReference type="NCBIfam" id="TIGR03057">
    <property type="entry name" value="xxxLxxG_by_4"/>
    <property type="match status" value="4"/>
</dbReference>
<dbReference type="Gene3D" id="3.40.1710.10">
    <property type="entry name" value="abc type-2 transporter like domain"/>
    <property type="match status" value="1"/>
</dbReference>
<protein>
    <submittedName>
        <fullName evidence="6">Integral membrane protein</fullName>
    </submittedName>
</protein>
<dbReference type="GO" id="GO:0016020">
    <property type="term" value="C:membrane"/>
    <property type="evidence" value="ECO:0007669"/>
    <property type="project" value="UniProtKB-SubCell"/>
</dbReference>
<evidence type="ECO:0000256" key="4">
    <source>
        <dbReference type="ARBA" id="ARBA00023136"/>
    </source>
</evidence>
<dbReference type="STRING" id="1302272.FC96_GL001606"/>
<dbReference type="NCBIfam" id="TIGR03062">
    <property type="entry name" value="pip_yhgE_Cterm"/>
    <property type="match status" value="1"/>
</dbReference>
<feature type="transmembrane region" description="Helical" evidence="5">
    <location>
        <begin position="615"/>
        <end position="635"/>
    </location>
</feature>